<dbReference type="Gene3D" id="3.90.550.10">
    <property type="entry name" value="Spore Coat Polysaccharide Biosynthesis Protein SpsA, Chain A"/>
    <property type="match status" value="1"/>
</dbReference>
<dbReference type="GO" id="GO:0006487">
    <property type="term" value="P:protein N-linked glycosylation"/>
    <property type="evidence" value="ECO:0007669"/>
    <property type="project" value="TreeGrafter"/>
</dbReference>
<organism evidence="1">
    <name type="scientific">mine drainage metagenome</name>
    <dbReference type="NCBI Taxonomy" id="410659"/>
    <lineage>
        <taxon>unclassified sequences</taxon>
        <taxon>metagenomes</taxon>
        <taxon>ecological metagenomes</taxon>
    </lineage>
</organism>
<dbReference type="PANTHER" id="PTHR10859:SF105">
    <property type="entry name" value="DOLICHYL-PHOSPHATE BETA-D-MANNOSYLTRANSFERASE"/>
    <property type="match status" value="1"/>
</dbReference>
<feature type="non-terminal residue" evidence="1">
    <location>
        <position position="1"/>
    </location>
</feature>
<dbReference type="AlphaFoldDB" id="T0ZZG7"/>
<protein>
    <submittedName>
        <fullName evidence="1">Glycosyl transferase family 2</fullName>
    </submittedName>
</protein>
<proteinExistence type="predicted"/>
<evidence type="ECO:0000313" key="1">
    <source>
        <dbReference type="EMBL" id="EQD53651.1"/>
    </source>
</evidence>
<dbReference type="SUPFAM" id="SSF53448">
    <property type="entry name" value="Nucleotide-diphospho-sugar transferases"/>
    <property type="match status" value="1"/>
</dbReference>
<name>T0ZZG7_9ZZZZ</name>
<dbReference type="InterPro" id="IPR029044">
    <property type="entry name" value="Nucleotide-diphossugar_trans"/>
</dbReference>
<reference evidence="1" key="2">
    <citation type="journal article" date="2014" name="ISME J.">
        <title>Microbial stratification in low pH oxic and suboxic macroscopic growths along an acid mine drainage.</title>
        <authorList>
            <person name="Mendez-Garcia C."/>
            <person name="Mesa V."/>
            <person name="Sprenger R.R."/>
            <person name="Richter M."/>
            <person name="Diez M.S."/>
            <person name="Solano J."/>
            <person name="Bargiela R."/>
            <person name="Golyshina O.V."/>
            <person name="Manteca A."/>
            <person name="Ramos J.L."/>
            <person name="Gallego J.R."/>
            <person name="Llorente I."/>
            <person name="Martins Dos Santos V.A."/>
            <person name="Jensen O.N."/>
            <person name="Pelaez A.I."/>
            <person name="Sanchez J."/>
            <person name="Ferrer M."/>
        </authorList>
    </citation>
    <scope>NUCLEOTIDE SEQUENCE</scope>
</reference>
<comment type="caution">
    <text evidence="1">The sequence shown here is derived from an EMBL/GenBank/DDBJ whole genome shotgun (WGS) entry which is preliminary data.</text>
</comment>
<keyword evidence="1" id="KW-0808">Transferase</keyword>
<dbReference type="EMBL" id="AUZY01006660">
    <property type="protein sequence ID" value="EQD53651.1"/>
    <property type="molecule type" value="Genomic_DNA"/>
</dbReference>
<dbReference type="GO" id="GO:0016740">
    <property type="term" value="F:transferase activity"/>
    <property type="evidence" value="ECO:0007669"/>
    <property type="project" value="UniProtKB-KW"/>
</dbReference>
<reference evidence="1" key="1">
    <citation type="submission" date="2013-08" db="EMBL/GenBank/DDBJ databases">
        <authorList>
            <person name="Mendez C."/>
            <person name="Richter M."/>
            <person name="Ferrer M."/>
            <person name="Sanchez J."/>
        </authorList>
    </citation>
    <scope>NUCLEOTIDE SEQUENCE</scope>
</reference>
<accession>T0ZZG7</accession>
<sequence length="194" mass="22385">RNHWKDLSYDIYAFCDADLATGPDSVISAVRLVQAGYGLVIGSRYVDGAVVRRPPARKFVSRLYNRLLRLIFQDEVYDHQCGLKAFSSGALAAVLPASTEDSWFWDTEVILIAKKLAIKTIEMPVYWREAKAQRTHLKRLLKDIFLHGTGILRLKGDLNYRTKTSRYRTFLDYPIPHLTDWKSRFEETTSEKNV</sequence>
<dbReference type="PANTHER" id="PTHR10859">
    <property type="entry name" value="GLYCOSYL TRANSFERASE"/>
    <property type="match status" value="1"/>
</dbReference>
<gene>
    <name evidence="1" type="ORF">B1B_10114</name>
</gene>